<evidence type="ECO:0000313" key="3">
    <source>
        <dbReference type="Proteomes" id="UP000547209"/>
    </source>
</evidence>
<reference evidence="2 3" key="1">
    <citation type="submission" date="2020-08" db="EMBL/GenBank/DDBJ databases">
        <title>Cohnella phylogeny.</title>
        <authorList>
            <person name="Dunlap C."/>
        </authorList>
    </citation>
    <scope>NUCLEOTIDE SEQUENCE [LARGE SCALE GENOMIC DNA]</scope>
    <source>
        <strain evidence="2 3">DSM 28246</strain>
    </source>
</reference>
<feature type="domain" description="Bacteriophage Mu GpT" evidence="1">
    <location>
        <begin position="164"/>
        <end position="235"/>
    </location>
</feature>
<organism evidence="2 3">
    <name type="scientific">Cohnella nanjingensis</name>
    <dbReference type="NCBI Taxonomy" id="1387779"/>
    <lineage>
        <taxon>Bacteria</taxon>
        <taxon>Bacillati</taxon>
        <taxon>Bacillota</taxon>
        <taxon>Bacilli</taxon>
        <taxon>Bacillales</taxon>
        <taxon>Paenibacillaceae</taxon>
        <taxon>Cohnella</taxon>
    </lineage>
</organism>
<keyword evidence="3" id="KW-1185">Reference proteome</keyword>
<protein>
    <submittedName>
        <fullName evidence="2">Mu-like prophage major head subunit gpT family protein</fullName>
    </submittedName>
</protein>
<comment type="caution">
    <text evidence="2">The sequence shown here is derived from an EMBL/GenBank/DDBJ whole genome shotgun (WGS) entry which is preliminary data.</text>
</comment>
<gene>
    <name evidence="2" type="ORF">H7C19_18235</name>
</gene>
<accession>A0A7X0VGQ3</accession>
<dbReference type="Proteomes" id="UP000547209">
    <property type="component" value="Unassembled WGS sequence"/>
</dbReference>
<evidence type="ECO:0000313" key="2">
    <source>
        <dbReference type="EMBL" id="MBB6672623.1"/>
    </source>
</evidence>
<dbReference type="AlphaFoldDB" id="A0A7X0VGQ3"/>
<dbReference type="RefSeq" id="WP_185144125.1">
    <property type="nucleotide sequence ID" value="NZ_JACJVP010000029.1"/>
</dbReference>
<proteinExistence type="predicted"/>
<evidence type="ECO:0000259" key="1">
    <source>
        <dbReference type="Pfam" id="PF10124"/>
    </source>
</evidence>
<sequence>MPMNTGQFQNLYTRRIDLAFFEGWEEVPEQWSRVYKDVDAKTNNRTTQIIAGTGSWEKSNENGNPTEQQFQLGPLVFTQFDIFKSEVVMSKEQIDDELYDEVVNMAKDSGHGGRNTVEDVAAQYLQELYSNALGTGYDGVSTFNDNHPNYGTNGGTQDNLTTGALNDSTLKQAIILFRKQKDENGKKISSIPNKLVVPQSLQFTAATVLQSALQAGTTNNDKNVLPNLELVVSDFWDAYTQVRWFIEGPQHQLNMIWRNRPTFDKYPVTNKNGSQSWLGYARFKPRAENWRHLVGSTGI</sequence>
<dbReference type="EMBL" id="JACJVP010000029">
    <property type="protein sequence ID" value="MBB6672623.1"/>
    <property type="molecule type" value="Genomic_DNA"/>
</dbReference>
<dbReference type="Pfam" id="PF10124">
    <property type="entry name" value="Mu-like_gpT"/>
    <property type="match status" value="1"/>
</dbReference>
<name>A0A7X0VGQ3_9BACL</name>
<dbReference type="InterPro" id="IPR018774">
    <property type="entry name" value="Phage_Mu_GpT"/>
</dbReference>